<dbReference type="SMART" id="SM00895">
    <property type="entry name" value="FCD"/>
    <property type="match status" value="1"/>
</dbReference>
<dbReference type="PRINTS" id="PR00035">
    <property type="entry name" value="HTHGNTR"/>
</dbReference>
<evidence type="ECO:0000256" key="3">
    <source>
        <dbReference type="ARBA" id="ARBA00023163"/>
    </source>
</evidence>
<reference evidence="5 6" key="1">
    <citation type="submission" date="2014-04" db="EMBL/GenBank/DDBJ databases">
        <title>A comprehensive comparison of genomes of Erythrobacter spp. strains.</title>
        <authorList>
            <person name="Zheng Q."/>
        </authorList>
    </citation>
    <scope>NUCLEOTIDE SEQUENCE [LARGE SCALE GENOMIC DNA]</scope>
    <source>
        <strain evidence="5 6">DSM 6997</strain>
    </source>
</reference>
<dbReference type="SUPFAM" id="SSF46785">
    <property type="entry name" value="Winged helix' DNA-binding domain"/>
    <property type="match status" value="1"/>
</dbReference>
<evidence type="ECO:0000313" key="5">
    <source>
        <dbReference type="EMBL" id="KEO88972.1"/>
    </source>
</evidence>
<dbReference type="InterPro" id="IPR011711">
    <property type="entry name" value="GntR_C"/>
</dbReference>
<dbReference type="AlphaFoldDB" id="A0A074MTK6"/>
<organism evidence="5 6">
    <name type="scientific">Erythrobacter longus</name>
    <dbReference type="NCBI Taxonomy" id="1044"/>
    <lineage>
        <taxon>Bacteria</taxon>
        <taxon>Pseudomonadati</taxon>
        <taxon>Pseudomonadota</taxon>
        <taxon>Alphaproteobacteria</taxon>
        <taxon>Sphingomonadales</taxon>
        <taxon>Erythrobacteraceae</taxon>
        <taxon>Erythrobacter/Porphyrobacter group</taxon>
        <taxon>Erythrobacter</taxon>
    </lineage>
</organism>
<keyword evidence="6" id="KW-1185">Reference proteome</keyword>
<dbReference type="Gene3D" id="1.10.10.10">
    <property type="entry name" value="Winged helix-like DNA-binding domain superfamily/Winged helix DNA-binding domain"/>
    <property type="match status" value="1"/>
</dbReference>
<name>A0A074MTK6_ERYLO</name>
<evidence type="ECO:0000256" key="2">
    <source>
        <dbReference type="ARBA" id="ARBA00023125"/>
    </source>
</evidence>
<dbReference type="CDD" id="cd07377">
    <property type="entry name" value="WHTH_GntR"/>
    <property type="match status" value="1"/>
</dbReference>
<proteinExistence type="predicted"/>
<dbReference type="eggNOG" id="COG2186">
    <property type="taxonomic scope" value="Bacteria"/>
</dbReference>
<dbReference type="Gene3D" id="1.20.120.530">
    <property type="entry name" value="GntR ligand-binding domain-like"/>
    <property type="match status" value="1"/>
</dbReference>
<protein>
    <submittedName>
        <fullName evidence="5">GntR family transcriptional regulator</fullName>
    </submittedName>
</protein>
<dbReference type="EMBL" id="JMIW01000006">
    <property type="protein sequence ID" value="KEO88972.1"/>
    <property type="molecule type" value="Genomic_DNA"/>
</dbReference>
<sequence length="246" mass="26979">MTSKRLFQSVAEQISELIDAGAFPPGTRLPGERELAERLGVSRVTIREAEIALQAVGRLEIKTGSGVYVSEAPPESVAALPSVSAFEVTEARLLVESETAALAAHNMTDAVVQHLSSLIEQMRTGDEEAANAADEEFHRTIAAASNNAALVHTVGELWRMREEIPEVKATYEAVCVHDAETRTEEHEAIFFALRDRDPSAARAAMREHFHRLIEAMLDATERMAMQELQEKASKSRERFAAASKIG</sequence>
<dbReference type="InterPro" id="IPR036388">
    <property type="entry name" value="WH-like_DNA-bd_sf"/>
</dbReference>
<evidence type="ECO:0000256" key="1">
    <source>
        <dbReference type="ARBA" id="ARBA00023015"/>
    </source>
</evidence>
<dbReference type="PANTHER" id="PTHR43537:SF5">
    <property type="entry name" value="UXU OPERON TRANSCRIPTIONAL REGULATOR"/>
    <property type="match status" value="1"/>
</dbReference>
<dbReference type="PROSITE" id="PS50949">
    <property type="entry name" value="HTH_GNTR"/>
    <property type="match status" value="1"/>
</dbReference>
<comment type="caution">
    <text evidence="5">The sequence shown here is derived from an EMBL/GenBank/DDBJ whole genome shotgun (WGS) entry which is preliminary data.</text>
</comment>
<dbReference type="InterPro" id="IPR000524">
    <property type="entry name" value="Tscrpt_reg_HTH_GntR"/>
</dbReference>
<dbReference type="InterPro" id="IPR008920">
    <property type="entry name" value="TF_FadR/GntR_C"/>
</dbReference>
<accession>A0A074MTK6</accession>
<keyword evidence="3" id="KW-0804">Transcription</keyword>
<dbReference type="Pfam" id="PF07729">
    <property type="entry name" value="FCD"/>
    <property type="match status" value="1"/>
</dbReference>
<dbReference type="GO" id="GO:0003700">
    <property type="term" value="F:DNA-binding transcription factor activity"/>
    <property type="evidence" value="ECO:0007669"/>
    <property type="project" value="InterPro"/>
</dbReference>
<dbReference type="Proteomes" id="UP000027647">
    <property type="component" value="Unassembled WGS sequence"/>
</dbReference>
<keyword evidence="1" id="KW-0805">Transcription regulation</keyword>
<dbReference type="RefSeq" id="WP_034960749.1">
    <property type="nucleotide sequence ID" value="NZ_JMIW01000006.1"/>
</dbReference>
<dbReference type="SMART" id="SM00345">
    <property type="entry name" value="HTH_GNTR"/>
    <property type="match status" value="1"/>
</dbReference>
<dbReference type="SUPFAM" id="SSF48008">
    <property type="entry name" value="GntR ligand-binding domain-like"/>
    <property type="match status" value="1"/>
</dbReference>
<keyword evidence="2" id="KW-0238">DNA-binding</keyword>
<dbReference type="GO" id="GO:0003677">
    <property type="term" value="F:DNA binding"/>
    <property type="evidence" value="ECO:0007669"/>
    <property type="project" value="UniProtKB-KW"/>
</dbReference>
<dbReference type="PANTHER" id="PTHR43537">
    <property type="entry name" value="TRANSCRIPTIONAL REGULATOR, GNTR FAMILY"/>
    <property type="match status" value="1"/>
</dbReference>
<dbReference type="InterPro" id="IPR036390">
    <property type="entry name" value="WH_DNA-bd_sf"/>
</dbReference>
<gene>
    <name evidence="5" type="ORF">EH31_13055</name>
</gene>
<dbReference type="OrthoDB" id="9028214at2"/>
<dbReference type="Pfam" id="PF00392">
    <property type="entry name" value="GntR"/>
    <property type="match status" value="1"/>
</dbReference>
<evidence type="ECO:0000259" key="4">
    <source>
        <dbReference type="PROSITE" id="PS50949"/>
    </source>
</evidence>
<feature type="domain" description="HTH gntR-type" evidence="4">
    <location>
        <begin position="4"/>
        <end position="72"/>
    </location>
</feature>
<dbReference type="STRING" id="1044.EH31_13055"/>
<evidence type="ECO:0000313" key="6">
    <source>
        <dbReference type="Proteomes" id="UP000027647"/>
    </source>
</evidence>